<proteinExistence type="predicted"/>
<feature type="compositionally biased region" description="Basic residues" evidence="1">
    <location>
        <begin position="232"/>
        <end position="241"/>
    </location>
</feature>
<organism evidence="3 4">
    <name type="scientific">Marinifilum breve</name>
    <dbReference type="NCBI Taxonomy" id="2184082"/>
    <lineage>
        <taxon>Bacteria</taxon>
        <taxon>Pseudomonadati</taxon>
        <taxon>Bacteroidota</taxon>
        <taxon>Bacteroidia</taxon>
        <taxon>Marinilabiliales</taxon>
        <taxon>Marinifilaceae</taxon>
    </lineage>
</organism>
<gene>
    <name evidence="3" type="ORF">DF185_05850</name>
</gene>
<dbReference type="AlphaFoldDB" id="A0A2V4A2R5"/>
<accession>A0A2V4A2R5</accession>
<comment type="caution">
    <text evidence="3">The sequence shown here is derived from an EMBL/GenBank/DDBJ whole genome shotgun (WGS) entry which is preliminary data.</text>
</comment>
<dbReference type="RefSeq" id="WP_110359801.1">
    <property type="nucleotide sequence ID" value="NZ_QFLI01000002.1"/>
</dbReference>
<name>A0A2V4A2R5_9BACT</name>
<evidence type="ECO:0000256" key="1">
    <source>
        <dbReference type="SAM" id="MobiDB-lite"/>
    </source>
</evidence>
<evidence type="ECO:0000313" key="3">
    <source>
        <dbReference type="EMBL" id="PXY02167.1"/>
    </source>
</evidence>
<reference evidence="3 4" key="1">
    <citation type="submission" date="2018-05" db="EMBL/GenBank/DDBJ databases">
        <title>Marinifilum breve JC075T sp. nov., a marine bacterium isolated from Yongle Blue Hole in the South China Sea.</title>
        <authorList>
            <person name="Fu T."/>
        </authorList>
    </citation>
    <scope>NUCLEOTIDE SEQUENCE [LARGE SCALE GENOMIC DNA]</scope>
    <source>
        <strain evidence="3 4">JC075</strain>
    </source>
</reference>
<evidence type="ECO:0000256" key="2">
    <source>
        <dbReference type="SAM" id="Phobius"/>
    </source>
</evidence>
<keyword evidence="2" id="KW-1133">Transmembrane helix</keyword>
<sequence>MQEQTIIIAFVAIIAIVFLLAFFFSKKAIIKRKLKNSELKRLSSFRSGETARIVGKVEFVDTPLIAPLTGRKCSLYHVLIEQERSTGKSSTWDTLVDEERHCKYVIKDGSKYAYINDTLLKSYIVEDAKYKSGFLNDPTENIESYLNSKGIDTTGFFGFNKTLRCKEGVLEKDEEIAVFGHGEWKAAIELGLPEKYGQVLEITSTGEEAIYLSDDPDTTEENEININSSRKHEVKRSRYRK</sequence>
<evidence type="ECO:0000313" key="4">
    <source>
        <dbReference type="Proteomes" id="UP000248079"/>
    </source>
</evidence>
<dbReference type="EMBL" id="QFLI01000002">
    <property type="protein sequence ID" value="PXY02167.1"/>
    <property type="molecule type" value="Genomic_DNA"/>
</dbReference>
<feature type="region of interest" description="Disordered" evidence="1">
    <location>
        <begin position="215"/>
        <end position="241"/>
    </location>
</feature>
<keyword evidence="4" id="KW-1185">Reference proteome</keyword>
<dbReference type="Proteomes" id="UP000248079">
    <property type="component" value="Unassembled WGS sequence"/>
</dbReference>
<keyword evidence="2" id="KW-0472">Membrane</keyword>
<evidence type="ECO:0008006" key="5">
    <source>
        <dbReference type="Google" id="ProtNLM"/>
    </source>
</evidence>
<feature type="transmembrane region" description="Helical" evidence="2">
    <location>
        <begin position="6"/>
        <end position="25"/>
    </location>
</feature>
<dbReference type="OrthoDB" id="1116096at2"/>
<protein>
    <recommendedName>
        <fullName evidence="5">RING-type E3 ubiquitin transferase</fullName>
    </recommendedName>
</protein>
<keyword evidence="2" id="KW-0812">Transmembrane</keyword>